<sequence>MYTSSCGNLTDQRMEVAGAGGFLRFSALPEACTCRSILEMVKCVRGSEGSGNLRTYMIYPHQATLLISGNTTR</sequence>
<reference evidence="1 2" key="1">
    <citation type="journal article" date="2020" name="Phytopathology">
        <title>A high-quality genome resource of Botrytis fragariae, a new and rapidly spreading fungal pathogen causing strawberry gray mold in the U.S.A.</title>
        <authorList>
            <person name="Wu Y."/>
            <person name="Saski C.A."/>
            <person name="Schnabel G."/>
            <person name="Xiao S."/>
            <person name="Hu M."/>
        </authorList>
    </citation>
    <scope>NUCLEOTIDE SEQUENCE [LARGE SCALE GENOMIC DNA]</scope>
    <source>
        <strain evidence="1 2">BVB16</strain>
    </source>
</reference>
<accession>A0A8H6AH95</accession>
<comment type="caution">
    <text evidence="1">The sequence shown here is derived from an EMBL/GenBank/DDBJ whole genome shotgun (WGS) entry which is preliminary data.</text>
</comment>
<dbReference type="AlphaFoldDB" id="A0A8H6AH95"/>
<gene>
    <name evidence="1" type="ORF">Bfra_007073</name>
</gene>
<dbReference type="EMBL" id="JABFCT010000026">
    <property type="protein sequence ID" value="KAF5867878.1"/>
    <property type="molecule type" value="Genomic_DNA"/>
</dbReference>
<dbReference type="GeneID" id="59261139"/>
<dbReference type="RefSeq" id="XP_037186827.1">
    <property type="nucleotide sequence ID" value="XM_037337447.1"/>
</dbReference>
<organism evidence="1 2">
    <name type="scientific">Botrytis fragariae</name>
    <dbReference type="NCBI Taxonomy" id="1964551"/>
    <lineage>
        <taxon>Eukaryota</taxon>
        <taxon>Fungi</taxon>
        <taxon>Dikarya</taxon>
        <taxon>Ascomycota</taxon>
        <taxon>Pezizomycotina</taxon>
        <taxon>Leotiomycetes</taxon>
        <taxon>Helotiales</taxon>
        <taxon>Sclerotiniaceae</taxon>
        <taxon>Botrytis</taxon>
    </lineage>
</organism>
<keyword evidence="2" id="KW-1185">Reference proteome</keyword>
<protein>
    <submittedName>
        <fullName evidence="1">Uncharacterized protein</fullName>
    </submittedName>
</protein>
<proteinExistence type="predicted"/>
<evidence type="ECO:0000313" key="2">
    <source>
        <dbReference type="Proteomes" id="UP000531561"/>
    </source>
</evidence>
<name>A0A8H6AH95_9HELO</name>
<dbReference type="Proteomes" id="UP000531561">
    <property type="component" value="Unassembled WGS sequence"/>
</dbReference>
<evidence type="ECO:0000313" key="1">
    <source>
        <dbReference type="EMBL" id="KAF5867878.1"/>
    </source>
</evidence>